<dbReference type="Proteomes" id="UP000542342">
    <property type="component" value="Unassembled WGS sequence"/>
</dbReference>
<reference evidence="1 2" key="1">
    <citation type="submission" date="2020-07" db="EMBL/GenBank/DDBJ databases">
        <title>Thermogemmata thermophila gen. nov., sp. nov., a novel moderate thermophilic planctomycete from a Kamchatka hot spring.</title>
        <authorList>
            <person name="Elcheninov A.G."/>
            <person name="Podosokorskaya O.A."/>
            <person name="Kovaleva O.L."/>
            <person name="Novikov A."/>
            <person name="Bonch-Osmolovskaya E.A."/>
            <person name="Toshchakov S.V."/>
            <person name="Kublanov I.V."/>
        </authorList>
    </citation>
    <scope>NUCLEOTIDE SEQUENCE [LARGE SCALE GENOMIC DNA]</scope>
    <source>
        <strain evidence="1 2">2918</strain>
    </source>
</reference>
<evidence type="ECO:0000313" key="1">
    <source>
        <dbReference type="EMBL" id="MBA2224605.1"/>
    </source>
</evidence>
<name>A0A7V8VB65_9BACT</name>
<proteinExistence type="predicted"/>
<sequence>MPRKPTKTQKKQIVAFKVEDELARFLDALPNKSEFIRRAILAQFNMTCPLCSGTGVVEKGIHDHFQGVIESNLSRPCEKCKTTVTFPLHLEAVPAADRDRIRQFLHGGPLYCSKCYPSVPPCDDCGWHVMMEKIAEHFRKMHARS</sequence>
<gene>
    <name evidence="1" type="ORF">H0921_00335</name>
</gene>
<protein>
    <submittedName>
        <fullName evidence="1">Uncharacterized protein</fullName>
    </submittedName>
</protein>
<dbReference type="AlphaFoldDB" id="A0A7V8VB65"/>
<comment type="caution">
    <text evidence="1">The sequence shown here is derived from an EMBL/GenBank/DDBJ whole genome shotgun (WGS) entry which is preliminary data.</text>
</comment>
<accession>A0A7V8VB65</accession>
<dbReference type="EMBL" id="JACEFB010000001">
    <property type="protein sequence ID" value="MBA2224605.1"/>
    <property type="molecule type" value="Genomic_DNA"/>
</dbReference>
<evidence type="ECO:0000313" key="2">
    <source>
        <dbReference type="Proteomes" id="UP000542342"/>
    </source>
</evidence>
<dbReference type="RefSeq" id="WP_194536046.1">
    <property type="nucleotide sequence ID" value="NZ_JACEFB010000001.1"/>
</dbReference>
<organism evidence="1 2">
    <name type="scientific">Thermogemmata fonticola</name>
    <dbReference type="NCBI Taxonomy" id="2755323"/>
    <lineage>
        <taxon>Bacteria</taxon>
        <taxon>Pseudomonadati</taxon>
        <taxon>Planctomycetota</taxon>
        <taxon>Planctomycetia</taxon>
        <taxon>Gemmatales</taxon>
        <taxon>Gemmataceae</taxon>
        <taxon>Thermogemmata</taxon>
    </lineage>
</organism>
<keyword evidence="2" id="KW-1185">Reference proteome</keyword>